<evidence type="ECO:0000313" key="1">
    <source>
        <dbReference type="EMBL" id="MDX5991996.1"/>
    </source>
</evidence>
<dbReference type="EMBL" id="JAWXXP010000001">
    <property type="protein sequence ID" value="MDX5991996.1"/>
    <property type="molecule type" value="Genomic_DNA"/>
</dbReference>
<keyword evidence="4" id="KW-1185">Reference proteome</keyword>
<dbReference type="EMBL" id="FNAE01000001">
    <property type="protein sequence ID" value="SDD62740.1"/>
    <property type="molecule type" value="Genomic_DNA"/>
</dbReference>
<evidence type="ECO:0000313" key="4">
    <source>
        <dbReference type="Proteomes" id="UP001278050"/>
    </source>
</evidence>
<sequence>MTNFSVEGLLAYRSFKAGAANAVIQRDADQSRSSPGPKAIGTDAGVKVTLSPAATKISLLLQNESAGKASGAVGFDEFLESNHQQIKAQGKNADFLKEMSQDLSPERQTLAQQAANYLLSHHYGEEKLHISRSAENPFAALDRVALSRISFDDSGLFTAAERQVAFLEMTNRDLVYRKETYDLSKKLERTDDSAPWFLVTSFLRDAQLIGTMSEGEKAWRNWPPAAELEAYAASMLRNDPSREPTLPEYQNLNNQDKPILAFMVGKDGSGTWKNIAIEELASDTLPLRLIHSLIEKNKATQPDHPWLSLYLSVDSLGR</sequence>
<protein>
    <submittedName>
        <fullName evidence="2">Uncharacterized protein</fullName>
    </submittedName>
</protein>
<evidence type="ECO:0000313" key="2">
    <source>
        <dbReference type="EMBL" id="SDD62740.1"/>
    </source>
</evidence>
<dbReference type="RefSeq" id="WP_074676776.1">
    <property type="nucleotide sequence ID" value="NZ_CBCSET010000001.1"/>
</dbReference>
<evidence type="ECO:0000313" key="3">
    <source>
        <dbReference type="Proteomes" id="UP000182413"/>
    </source>
</evidence>
<name>A0A1G6W9X4_9GAMM</name>
<gene>
    <name evidence="2" type="ORF">SAMN05216575_101958</name>
    <name evidence="1" type="ORF">SIM71_08010</name>
</gene>
<reference evidence="1 4" key="2">
    <citation type="submission" date="2023-11" db="EMBL/GenBank/DDBJ databases">
        <title>MicrobeMod: A computational toolkit for identifying prokaryotic methylation and restriction-modification with nanopore sequencing.</title>
        <authorList>
            <person name="Crits-Christoph A."/>
            <person name="Kang S.C."/>
            <person name="Lee H."/>
            <person name="Ostrov N."/>
        </authorList>
    </citation>
    <scope>NUCLEOTIDE SEQUENCE [LARGE SCALE GENOMIC DNA]</scope>
    <source>
        <strain evidence="1 4">ATCC BAA-571</strain>
    </source>
</reference>
<dbReference type="OrthoDB" id="6154575at2"/>
<dbReference type="AlphaFoldDB" id="A0A1G6W9X4"/>
<dbReference type="Proteomes" id="UP001278050">
    <property type="component" value="Unassembled WGS sequence"/>
</dbReference>
<dbReference type="Proteomes" id="UP000182413">
    <property type="component" value="Unassembled WGS sequence"/>
</dbReference>
<accession>A0A1G6W9X4</accession>
<reference evidence="2 3" key="1">
    <citation type="submission" date="2016-10" db="EMBL/GenBank/DDBJ databases">
        <authorList>
            <person name="de Groot N.N."/>
        </authorList>
    </citation>
    <scope>NUCLEOTIDE SEQUENCE [LARGE SCALE GENOMIC DNA]</scope>
    <source>
        <strain evidence="2 3">JCM 10630</strain>
    </source>
</reference>
<proteinExistence type="predicted"/>
<organism evidence="2 3">
    <name type="scientific">Ectopseudomonas alcaliphila</name>
    <dbReference type="NCBI Taxonomy" id="101564"/>
    <lineage>
        <taxon>Bacteria</taxon>
        <taxon>Pseudomonadati</taxon>
        <taxon>Pseudomonadota</taxon>
        <taxon>Gammaproteobacteria</taxon>
        <taxon>Pseudomonadales</taxon>
        <taxon>Pseudomonadaceae</taxon>
        <taxon>Ectopseudomonas</taxon>
    </lineage>
</organism>